<organism evidence="4 5">
    <name type="scientific">Myotis myotis</name>
    <name type="common">Greater mouse-eared bat</name>
    <name type="synonym">Vespertilio myotis</name>
    <dbReference type="NCBI Taxonomy" id="51298"/>
    <lineage>
        <taxon>Eukaryota</taxon>
        <taxon>Metazoa</taxon>
        <taxon>Chordata</taxon>
        <taxon>Craniata</taxon>
        <taxon>Vertebrata</taxon>
        <taxon>Euteleostomi</taxon>
        <taxon>Mammalia</taxon>
        <taxon>Eutheria</taxon>
        <taxon>Laurasiatheria</taxon>
        <taxon>Chiroptera</taxon>
        <taxon>Yangochiroptera</taxon>
        <taxon>Vespertilionidae</taxon>
        <taxon>Myotis</taxon>
    </lineage>
</organism>
<keyword evidence="5" id="KW-1185">Reference proteome</keyword>
<gene>
    <name evidence="4" type="ORF">mMyoMyo1_004050</name>
</gene>
<dbReference type="PANTHER" id="PTHR45729:SF7">
    <property type="entry name" value="DOUBLE C2-LIKE DOMAIN-CONTAINING PROTEIN GAMMA"/>
    <property type="match status" value="1"/>
</dbReference>
<dbReference type="SMART" id="SM00239">
    <property type="entry name" value="C2"/>
    <property type="match status" value="1"/>
</dbReference>
<dbReference type="InterPro" id="IPR035892">
    <property type="entry name" value="C2_domain_sf"/>
</dbReference>
<dbReference type="InterPro" id="IPR047022">
    <property type="entry name" value="Rabphilin_Doc2_C2A"/>
</dbReference>
<dbReference type="Gene3D" id="2.60.40.150">
    <property type="entry name" value="C2 domain"/>
    <property type="match status" value="1"/>
</dbReference>
<comment type="caution">
    <text evidence="4">The sequence shown here is derived from an EMBL/GenBank/DDBJ whole genome shotgun (WGS) entry which is preliminary data.</text>
</comment>
<dbReference type="PANTHER" id="PTHR45729">
    <property type="entry name" value="RABPHILIN, ISOFORM A"/>
    <property type="match status" value="1"/>
</dbReference>
<dbReference type="EMBL" id="JABWUV010000008">
    <property type="protein sequence ID" value="KAF6336460.1"/>
    <property type="molecule type" value="Genomic_DNA"/>
</dbReference>
<evidence type="ECO:0000313" key="5">
    <source>
        <dbReference type="Proteomes" id="UP000527355"/>
    </source>
</evidence>
<sequence length="243" mass="27056">MAGTTAAGWRRPQRVSMQEHMAIDVNPGPIQPIPLISDYLPHFYPFTEPARGVPDPHPAVSPTSSAPQPQPDPEPEGDSDDSATLGTLEFTLLFDADNSTLHCTAHRAKGLKPPASGSLDTYVKANLLPGASKTSQLRTCTVRGTRGPVWEEMLTYHGFTHQDARRKTLRLCVCEDPRLRPQRRRVPPLGELRVPLRKMVPNRARSFSVCLEKRRLTNGPERLDSSWGMSLYEVRGTVELSRM</sequence>
<protein>
    <recommendedName>
        <fullName evidence="3">C2 domain-containing protein</fullName>
    </recommendedName>
</protein>
<dbReference type="GO" id="GO:0006887">
    <property type="term" value="P:exocytosis"/>
    <property type="evidence" value="ECO:0007669"/>
    <property type="project" value="TreeGrafter"/>
</dbReference>
<accession>A0A7J7WGX9</accession>
<dbReference type="AlphaFoldDB" id="A0A7J7WGX9"/>
<evidence type="ECO:0000256" key="1">
    <source>
        <dbReference type="ARBA" id="ARBA00022723"/>
    </source>
</evidence>
<evidence type="ECO:0000256" key="2">
    <source>
        <dbReference type="SAM" id="MobiDB-lite"/>
    </source>
</evidence>
<dbReference type="CDD" id="cd04035">
    <property type="entry name" value="C2A_Rabphilin_Doc2"/>
    <property type="match status" value="1"/>
</dbReference>
<evidence type="ECO:0000313" key="4">
    <source>
        <dbReference type="EMBL" id="KAF6336460.1"/>
    </source>
</evidence>
<dbReference type="GO" id="GO:0046872">
    <property type="term" value="F:metal ion binding"/>
    <property type="evidence" value="ECO:0007669"/>
    <property type="project" value="UniProtKB-KW"/>
</dbReference>
<proteinExistence type="predicted"/>
<dbReference type="GO" id="GO:0098793">
    <property type="term" value="C:presynapse"/>
    <property type="evidence" value="ECO:0007669"/>
    <property type="project" value="GOC"/>
</dbReference>
<dbReference type="GO" id="GO:0061669">
    <property type="term" value="P:spontaneous neurotransmitter secretion"/>
    <property type="evidence" value="ECO:0007669"/>
    <property type="project" value="TreeGrafter"/>
</dbReference>
<reference evidence="4 5" key="1">
    <citation type="journal article" date="2020" name="Nature">
        <title>Six reference-quality genomes reveal evolution of bat adaptations.</title>
        <authorList>
            <person name="Jebb D."/>
            <person name="Huang Z."/>
            <person name="Pippel M."/>
            <person name="Hughes G.M."/>
            <person name="Lavrichenko K."/>
            <person name="Devanna P."/>
            <person name="Winkler S."/>
            <person name="Jermiin L.S."/>
            <person name="Skirmuntt E.C."/>
            <person name="Katzourakis A."/>
            <person name="Burkitt-Gray L."/>
            <person name="Ray D.A."/>
            <person name="Sullivan K.A.M."/>
            <person name="Roscito J.G."/>
            <person name="Kirilenko B.M."/>
            <person name="Davalos L.M."/>
            <person name="Corthals A.P."/>
            <person name="Power M.L."/>
            <person name="Jones G."/>
            <person name="Ransome R.D."/>
            <person name="Dechmann D.K.N."/>
            <person name="Locatelli A.G."/>
            <person name="Puechmaille S.J."/>
            <person name="Fedrigo O."/>
            <person name="Jarvis E.D."/>
            <person name="Hiller M."/>
            <person name="Vernes S.C."/>
            <person name="Myers E.W."/>
            <person name="Teeling E.C."/>
        </authorList>
    </citation>
    <scope>NUCLEOTIDE SEQUENCE [LARGE SCALE GENOMIC DNA]</scope>
    <source>
        <strain evidence="4">MMyoMyo1</strain>
        <tissue evidence="4">Flight muscle</tissue>
    </source>
</reference>
<dbReference type="InterPro" id="IPR043566">
    <property type="entry name" value="Rabphilin/DOC2/Noc2"/>
</dbReference>
<dbReference type="Pfam" id="PF00168">
    <property type="entry name" value="C2"/>
    <property type="match status" value="1"/>
</dbReference>
<feature type="region of interest" description="Disordered" evidence="2">
    <location>
        <begin position="47"/>
        <end position="83"/>
    </location>
</feature>
<dbReference type="VEuPathDB" id="HostDB:LOC118662059"/>
<dbReference type="Proteomes" id="UP000527355">
    <property type="component" value="Unassembled WGS sequence"/>
</dbReference>
<dbReference type="GO" id="GO:0017158">
    <property type="term" value="P:regulation of calcium ion-dependent exocytosis"/>
    <property type="evidence" value="ECO:0007669"/>
    <property type="project" value="TreeGrafter"/>
</dbReference>
<evidence type="ECO:0000259" key="3">
    <source>
        <dbReference type="PROSITE" id="PS50004"/>
    </source>
</evidence>
<keyword evidence="1" id="KW-0479">Metal-binding</keyword>
<dbReference type="PROSITE" id="PS50004">
    <property type="entry name" value="C2"/>
    <property type="match status" value="1"/>
</dbReference>
<feature type="domain" description="C2" evidence="3">
    <location>
        <begin position="84"/>
        <end position="211"/>
    </location>
</feature>
<dbReference type="OrthoDB" id="10059918at2759"/>
<name>A0A7J7WGX9_MYOMY</name>
<dbReference type="FunFam" id="2.60.40.150:FF:000023">
    <property type="entry name" value="Double C2-like domain-containing protein"/>
    <property type="match status" value="1"/>
</dbReference>
<dbReference type="InterPro" id="IPR000008">
    <property type="entry name" value="C2_dom"/>
</dbReference>
<dbReference type="SUPFAM" id="SSF49562">
    <property type="entry name" value="C2 domain (Calcium/lipid-binding domain, CaLB)"/>
    <property type="match status" value="1"/>
</dbReference>